<name>A0AAY5EVS5_ELEEL</name>
<reference evidence="2" key="2">
    <citation type="submission" date="2025-08" db="UniProtKB">
        <authorList>
            <consortium name="Ensembl"/>
        </authorList>
    </citation>
    <scope>IDENTIFICATION</scope>
</reference>
<keyword evidence="1" id="KW-0472">Membrane</keyword>
<evidence type="ECO:0000313" key="2">
    <source>
        <dbReference type="Ensembl" id="ENSEEEP00000060859.1"/>
    </source>
</evidence>
<evidence type="ECO:0000313" key="3">
    <source>
        <dbReference type="Proteomes" id="UP000314983"/>
    </source>
</evidence>
<reference evidence="2 3" key="1">
    <citation type="submission" date="2020-05" db="EMBL/GenBank/DDBJ databases">
        <title>Electrophorus electricus (electric eel) genome, fEleEle1, primary haplotype.</title>
        <authorList>
            <person name="Myers G."/>
            <person name="Meyer A."/>
            <person name="Fedrigo O."/>
            <person name="Formenti G."/>
            <person name="Rhie A."/>
            <person name="Tracey A."/>
            <person name="Sims Y."/>
            <person name="Jarvis E.D."/>
        </authorList>
    </citation>
    <scope>NUCLEOTIDE SEQUENCE [LARGE SCALE GENOMIC DNA]</scope>
</reference>
<sequence>ARAQVHTHLCTYTFSGCTAPRVYIKHTPTQNALSHVYVGIHSSVIIIIIFYREQTDTLSLENSIQESDFSRLRTRRAPVKKGCQLGTCQVHRLANILYLMGQTNRKRSPKGWMIQKDTGARDAKHDLREDLTKLIRLVSI</sequence>
<keyword evidence="1" id="KW-1133">Transmembrane helix</keyword>
<protein>
    <recommendedName>
        <fullName evidence="4">Adrenomedullin</fullName>
    </recommendedName>
</protein>
<dbReference type="GO" id="GO:0005576">
    <property type="term" value="C:extracellular region"/>
    <property type="evidence" value="ECO:0007669"/>
    <property type="project" value="InterPro"/>
</dbReference>
<dbReference type="Proteomes" id="UP000314983">
    <property type="component" value="Chromosome 14"/>
</dbReference>
<dbReference type="GO" id="GO:0005179">
    <property type="term" value="F:hormone activity"/>
    <property type="evidence" value="ECO:0007669"/>
    <property type="project" value="InterPro"/>
</dbReference>
<accession>A0AAY5EVS5</accession>
<proteinExistence type="predicted"/>
<reference evidence="2" key="3">
    <citation type="submission" date="2025-09" db="UniProtKB">
        <authorList>
            <consortium name="Ensembl"/>
        </authorList>
    </citation>
    <scope>IDENTIFICATION</scope>
</reference>
<dbReference type="InterPro" id="IPR021116">
    <property type="entry name" value="Calcitonin/adrenomedullin"/>
</dbReference>
<dbReference type="Pfam" id="PF00214">
    <property type="entry name" value="Calc_CGRP_IAPP"/>
    <property type="match status" value="1"/>
</dbReference>
<feature type="transmembrane region" description="Helical" evidence="1">
    <location>
        <begin position="32"/>
        <end position="51"/>
    </location>
</feature>
<keyword evidence="1" id="KW-0812">Transmembrane</keyword>
<dbReference type="AlphaFoldDB" id="A0AAY5EVS5"/>
<evidence type="ECO:0000256" key="1">
    <source>
        <dbReference type="SAM" id="Phobius"/>
    </source>
</evidence>
<dbReference type="Ensembl" id="ENSEEET00000061270.1">
    <property type="protein sequence ID" value="ENSEEEP00000060859.1"/>
    <property type="gene ID" value="ENSEEEG00000025750.1"/>
</dbReference>
<keyword evidence="3" id="KW-1185">Reference proteome</keyword>
<evidence type="ECO:0008006" key="4">
    <source>
        <dbReference type="Google" id="ProtNLM"/>
    </source>
</evidence>
<organism evidence="2 3">
    <name type="scientific">Electrophorus electricus</name>
    <name type="common">Electric eel</name>
    <name type="synonym">Gymnotus electricus</name>
    <dbReference type="NCBI Taxonomy" id="8005"/>
    <lineage>
        <taxon>Eukaryota</taxon>
        <taxon>Metazoa</taxon>
        <taxon>Chordata</taxon>
        <taxon>Craniata</taxon>
        <taxon>Vertebrata</taxon>
        <taxon>Euteleostomi</taxon>
        <taxon>Actinopterygii</taxon>
        <taxon>Neopterygii</taxon>
        <taxon>Teleostei</taxon>
        <taxon>Ostariophysi</taxon>
        <taxon>Gymnotiformes</taxon>
        <taxon>Gymnotoidei</taxon>
        <taxon>Gymnotidae</taxon>
        <taxon>Electrophorus</taxon>
    </lineage>
</organism>